<gene>
    <name evidence="1" type="primary">Acey_s0184.g1015</name>
    <name evidence="1" type="ORF">Y032_0184g1015</name>
</gene>
<sequence>MVCGRTSYTTDKFDAFGNLTTPLPQWTLRAVTIDCSNLVERGAGIAQPRSEDSYSLDQCMFWKSTSHSLVDFSVKPRVVISRRSLVSLNQADFGDVAKFAVHLRAHNARRNWGRLKNPRSSVFKAEVWS</sequence>
<evidence type="ECO:0000313" key="1">
    <source>
        <dbReference type="EMBL" id="EYB93237.1"/>
    </source>
</evidence>
<accession>A0A016SS88</accession>
<keyword evidence="2" id="KW-1185">Reference proteome</keyword>
<reference evidence="2" key="1">
    <citation type="journal article" date="2015" name="Nat. Genet.">
        <title>The genome and transcriptome of the zoonotic hookworm Ancylostoma ceylanicum identify infection-specific gene families.</title>
        <authorList>
            <person name="Schwarz E.M."/>
            <person name="Hu Y."/>
            <person name="Antoshechkin I."/>
            <person name="Miller M.M."/>
            <person name="Sternberg P.W."/>
            <person name="Aroian R.V."/>
        </authorList>
    </citation>
    <scope>NUCLEOTIDE SEQUENCE</scope>
    <source>
        <strain evidence="2">HY135</strain>
    </source>
</reference>
<name>A0A016SS88_9BILA</name>
<dbReference type="AlphaFoldDB" id="A0A016SS88"/>
<comment type="caution">
    <text evidence="1">The sequence shown here is derived from an EMBL/GenBank/DDBJ whole genome shotgun (WGS) entry which is preliminary data.</text>
</comment>
<evidence type="ECO:0000313" key="2">
    <source>
        <dbReference type="Proteomes" id="UP000024635"/>
    </source>
</evidence>
<proteinExistence type="predicted"/>
<dbReference type="Proteomes" id="UP000024635">
    <property type="component" value="Unassembled WGS sequence"/>
</dbReference>
<dbReference type="EMBL" id="JARK01001520">
    <property type="protein sequence ID" value="EYB93237.1"/>
    <property type="molecule type" value="Genomic_DNA"/>
</dbReference>
<organism evidence="1 2">
    <name type="scientific">Ancylostoma ceylanicum</name>
    <dbReference type="NCBI Taxonomy" id="53326"/>
    <lineage>
        <taxon>Eukaryota</taxon>
        <taxon>Metazoa</taxon>
        <taxon>Ecdysozoa</taxon>
        <taxon>Nematoda</taxon>
        <taxon>Chromadorea</taxon>
        <taxon>Rhabditida</taxon>
        <taxon>Rhabditina</taxon>
        <taxon>Rhabditomorpha</taxon>
        <taxon>Strongyloidea</taxon>
        <taxon>Ancylostomatidae</taxon>
        <taxon>Ancylostomatinae</taxon>
        <taxon>Ancylostoma</taxon>
    </lineage>
</organism>
<protein>
    <submittedName>
        <fullName evidence="1">Uncharacterized protein</fullName>
    </submittedName>
</protein>